<feature type="non-terminal residue" evidence="2">
    <location>
        <position position="201"/>
    </location>
</feature>
<feature type="domain" description="AMIN-like" evidence="1">
    <location>
        <begin position="9"/>
        <end position="119"/>
    </location>
</feature>
<dbReference type="InterPro" id="IPR056303">
    <property type="entry name" value="AMIN-like"/>
</dbReference>
<proteinExistence type="predicted"/>
<reference evidence="2 3" key="1">
    <citation type="submission" date="2019-11" db="EMBL/GenBank/DDBJ databases">
        <title>Acidiferrimicrobium australis gen. nov., sp. nov., an acidophilic and obligately heterotrophic, member of the Actinobacteria that catalyses dissimilatory oxido- reduction of iron isolated from metal-rich acidic water in Chile.</title>
        <authorList>
            <person name="Gonzalez D."/>
            <person name="Huber K."/>
            <person name="Hedrich S."/>
            <person name="Rojas-Villalobos C."/>
            <person name="Quatrini R."/>
            <person name="Dinamarca M.A."/>
            <person name="Schwarz A."/>
            <person name="Canales C."/>
            <person name="Nancucheo I."/>
        </authorList>
    </citation>
    <scope>NUCLEOTIDE SEQUENCE [LARGE SCALE GENOMIC DNA]</scope>
    <source>
        <strain evidence="2 3">USS-CCA1</strain>
    </source>
</reference>
<evidence type="ECO:0000313" key="2">
    <source>
        <dbReference type="EMBL" id="MST32149.1"/>
    </source>
</evidence>
<dbReference type="Pfam" id="PF24837">
    <property type="entry name" value="AMIN-like"/>
    <property type="match status" value="1"/>
</dbReference>
<gene>
    <name evidence="2" type="ORF">GHK86_05340</name>
</gene>
<accession>A0ABW9QR04</accession>
<evidence type="ECO:0000259" key="1">
    <source>
        <dbReference type="Pfam" id="PF24837"/>
    </source>
</evidence>
<evidence type="ECO:0000313" key="3">
    <source>
        <dbReference type="Proteomes" id="UP000437736"/>
    </source>
</evidence>
<name>A0ABW9QR04_9ACTN</name>
<dbReference type="Proteomes" id="UP000437736">
    <property type="component" value="Unassembled WGS sequence"/>
</dbReference>
<sequence>MQAGGCADVVEFLFWGGVPGWSVAYQRGPLRFDPSGRPARVPGRVHLVVRLSPASGTDPVTGAAVYGGPTAMLPARPSAIRGLRRLGDFEAVTTWAVGLPSRRPFAVRVATGRLLITIAAPSPRPRRCLLRQAHLRPGYPPGWFADLTPEWACGYFGPRPFPIVPNSDAFTWTVTVRTTTLPPAAVVAAALRNGGLRRRST</sequence>
<dbReference type="EMBL" id="WJHE01000223">
    <property type="protein sequence ID" value="MST32149.1"/>
    <property type="molecule type" value="Genomic_DNA"/>
</dbReference>
<keyword evidence="3" id="KW-1185">Reference proteome</keyword>
<protein>
    <recommendedName>
        <fullName evidence="1">AMIN-like domain-containing protein</fullName>
    </recommendedName>
</protein>
<organism evidence="2 3">
    <name type="scientific">Acidiferrimicrobium australe</name>
    <dbReference type="NCBI Taxonomy" id="2664430"/>
    <lineage>
        <taxon>Bacteria</taxon>
        <taxon>Bacillati</taxon>
        <taxon>Actinomycetota</taxon>
        <taxon>Acidimicrobiia</taxon>
        <taxon>Acidimicrobiales</taxon>
        <taxon>Acidimicrobiaceae</taxon>
        <taxon>Acidiferrimicrobium</taxon>
    </lineage>
</organism>
<comment type="caution">
    <text evidence="2">The sequence shown here is derived from an EMBL/GenBank/DDBJ whole genome shotgun (WGS) entry which is preliminary data.</text>
</comment>